<dbReference type="InterPro" id="IPR025943">
    <property type="entry name" value="Sigma_54_int_dom_ATP-bd_2"/>
</dbReference>
<dbReference type="PANTHER" id="PTHR32071:SF57">
    <property type="entry name" value="C4-DICARBOXYLATE TRANSPORT TRANSCRIPTIONAL REGULATORY PROTEIN DCTD"/>
    <property type="match status" value="1"/>
</dbReference>
<dbReference type="PROSITE" id="PS50110">
    <property type="entry name" value="RESPONSE_REGULATORY"/>
    <property type="match status" value="1"/>
</dbReference>
<dbReference type="SUPFAM" id="SSF52540">
    <property type="entry name" value="P-loop containing nucleoside triphosphate hydrolases"/>
    <property type="match status" value="1"/>
</dbReference>
<evidence type="ECO:0000256" key="5">
    <source>
        <dbReference type="ARBA" id="ARBA00023163"/>
    </source>
</evidence>
<evidence type="ECO:0000256" key="4">
    <source>
        <dbReference type="ARBA" id="ARBA00023125"/>
    </source>
</evidence>
<keyword evidence="4" id="KW-0238">DNA-binding</keyword>
<dbReference type="InterPro" id="IPR011006">
    <property type="entry name" value="CheY-like_superfamily"/>
</dbReference>
<dbReference type="Gene3D" id="3.40.50.300">
    <property type="entry name" value="P-loop containing nucleotide triphosphate hydrolases"/>
    <property type="match status" value="1"/>
</dbReference>
<accession>A0A0A2M7P6</accession>
<dbReference type="InterPro" id="IPR003593">
    <property type="entry name" value="AAA+_ATPase"/>
</dbReference>
<dbReference type="PROSITE" id="PS00675">
    <property type="entry name" value="SIGMA54_INTERACT_1"/>
    <property type="match status" value="1"/>
</dbReference>
<evidence type="ECO:0000313" key="10">
    <source>
        <dbReference type="Proteomes" id="UP000030152"/>
    </source>
</evidence>
<dbReference type="OrthoDB" id="9782110at2"/>
<dbReference type="InterPro" id="IPR009057">
    <property type="entry name" value="Homeodomain-like_sf"/>
</dbReference>
<keyword evidence="3" id="KW-0805">Transcription regulation</keyword>
<gene>
    <name evidence="9" type="ORF">Q765_01760</name>
</gene>
<dbReference type="AlphaFoldDB" id="A0A0A2M7P6"/>
<keyword evidence="10" id="KW-1185">Reference proteome</keyword>
<dbReference type="InterPro" id="IPR058031">
    <property type="entry name" value="AAA_lid_NorR"/>
</dbReference>
<evidence type="ECO:0000313" key="9">
    <source>
        <dbReference type="EMBL" id="KGO88652.1"/>
    </source>
</evidence>
<keyword evidence="2" id="KW-0067">ATP-binding</keyword>
<keyword evidence="1" id="KW-0547">Nucleotide-binding</keyword>
<protein>
    <submittedName>
        <fullName evidence="9">Fis family transcriptional regulator</fullName>
    </submittedName>
</protein>
<dbReference type="EMBL" id="JRLX01000001">
    <property type="protein sequence ID" value="KGO88652.1"/>
    <property type="molecule type" value="Genomic_DNA"/>
</dbReference>
<evidence type="ECO:0000256" key="3">
    <source>
        <dbReference type="ARBA" id="ARBA00023015"/>
    </source>
</evidence>
<dbReference type="Gene3D" id="3.40.50.2300">
    <property type="match status" value="1"/>
</dbReference>
<dbReference type="Pfam" id="PF25601">
    <property type="entry name" value="AAA_lid_14"/>
    <property type="match status" value="1"/>
</dbReference>
<name>A0A0A2M7P6_9FLAO</name>
<dbReference type="PANTHER" id="PTHR32071">
    <property type="entry name" value="TRANSCRIPTIONAL REGULATORY PROTEIN"/>
    <property type="match status" value="1"/>
</dbReference>
<dbReference type="eggNOG" id="COG2204">
    <property type="taxonomic scope" value="Bacteria"/>
</dbReference>
<keyword evidence="5" id="KW-0804">Transcription</keyword>
<feature type="modified residue" description="4-aspartylphosphate" evidence="6">
    <location>
        <position position="54"/>
    </location>
</feature>
<dbReference type="InterPro" id="IPR002078">
    <property type="entry name" value="Sigma_54_int"/>
</dbReference>
<evidence type="ECO:0000259" key="7">
    <source>
        <dbReference type="PROSITE" id="PS50045"/>
    </source>
</evidence>
<proteinExistence type="predicted"/>
<dbReference type="SUPFAM" id="SSF46689">
    <property type="entry name" value="Homeodomain-like"/>
    <property type="match status" value="1"/>
</dbReference>
<dbReference type="Proteomes" id="UP000030152">
    <property type="component" value="Unassembled WGS sequence"/>
</dbReference>
<dbReference type="Pfam" id="PF00072">
    <property type="entry name" value="Response_reg"/>
    <property type="match status" value="1"/>
</dbReference>
<dbReference type="RefSeq" id="WP_020211681.1">
    <property type="nucleotide sequence ID" value="NZ_JRLX01000001.1"/>
</dbReference>
<dbReference type="PROSITE" id="PS00688">
    <property type="entry name" value="SIGMA54_INTERACT_3"/>
    <property type="match status" value="1"/>
</dbReference>
<dbReference type="CDD" id="cd17534">
    <property type="entry name" value="REC_DC-like"/>
    <property type="match status" value="1"/>
</dbReference>
<dbReference type="InterPro" id="IPR027417">
    <property type="entry name" value="P-loop_NTPase"/>
</dbReference>
<dbReference type="CDD" id="cd00009">
    <property type="entry name" value="AAA"/>
    <property type="match status" value="1"/>
</dbReference>
<feature type="domain" description="Response regulatory" evidence="8">
    <location>
        <begin position="4"/>
        <end position="118"/>
    </location>
</feature>
<organism evidence="9 10">
    <name type="scientific">Flavobacterium rivuli WB 3.3-2 = DSM 21788</name>
    <dbReference type="NCBI Taxonomy" id="1121895"/>
    <lineage>
        <taxon>Bacteria</taxon>
        <taxon>Pseudomonadati</taxon>
        <taxon>Bacteroidota</taxon>
        <taxon>Flavobacteriia</taxon>
        <taxon>Flavobacteriales</taxon>
        <taxon>Flavobacteriaceae</taxon>
        <taxon>Flavobacterium</taxon>
    </lineage>
</organism>
<keyword evidence="6" id="KW-0597">Phosphoprotein</keyword>
<reference evidence="9 10" key="1">
    <citation type="submission" date="2013-09" db="EMBL/GenBank/DDBJ databases">
        <authorList>
            <person name="Zeng Z."/>
            <person name="Chen C."/>
        </authorList>
    </citation>
    <scope>NUCLEOTIDE SEQUENCE [LARGE SCALE GENOMIC DNA]</scope>
    <source>
        <strain evidence="9 10">WB 3.3-2</strain>
    </source>
</reference>
<evidence type="ECO:0000259" key="8">
    <source>
        <dbReference type="PROSITE" id="PS50110"/>
    </source>
</evidence>
<dbReference type="GO" id="GO:0005524">
    <property type="term" value="F:ATP binding"/>
    <property type="evidence" value="ECO:0007669"/>
    <property type="project" value="UniProtKB-KW"/>
</dbReference>
<dbReference type="SUPFAM" id="SSF52172">
    <property type="entry name" value="CheY-like"/>
    <property type="match status" value="1"/>
</dbReference>
<dbReference type="PROSITE" id="PS50045">
    <property type="entry name" value="SIGMA54_INTERACT_4"/>
    <property type="match status" value="1"/>
</dbReference>
<dbReference type="Gene3D" id="1.10.8.60">
    <property type="match status" value="1"/>
</dbReference>
<dbReference type="InterPro" id="IPR025944">
    <property type="entry name" value="Sigma_54_int_dom_CS"/>
</dbReference>
<sequence>MKEKILIVEDEFIVANDLKLMLIKGGYQVTGIASSVVQARKLIEAKRPDWVLLDIMLKGDLTGIDLAWELVEQQVPFLYISANTNQTTLESVKATQPYGFMVKPFRERDLLVMLDIARYRYGIEHANDTVLLQQNFVAEPNTIDGIIGHSEELLSVLEKIHLVAPTETSVLVLGESGTGKEKIAHSLHNLSSRKANPVITVNCAALPHSLIESELFGHERGAFTGANTARTGKFEQADGGTVFLDEIGELPLDSQVKLLRVLQEREIERLGGDKTIKVNVRIVAATNRSLEKEVAEGRFRLDLYYRLNVFPIQLPPLRERKEDIEELALYFLKKYAAKSHKNVTGISLAALGQLKQYNWPGNIRELEHLIERSVLLSKGNEIQAFDITVIPETALIATTNETVSGEIKSMEEMERDHILNALKICAGKVFGTGGAAELLKMPAQTLYSKMKKLGIKQEYS</sequence>
<dbReference type="GO" id="GO:0006355">
    <property type="term" value="P:regulation of DNA-templated transcription"/>
    <property type="evidence" value="ECO:0007669"/>
    <property type="project" value="InterPro"/>
</dbReference>
<dbReference type="Gene3D" id="1.10.10.60">
    <property type="entry name" value="Homeodomain-like"/>
    <property type="match status" value="1"/>
</dbReference>
<dbReference type="SMART" id="SM00448">
    <property type="entry name" value="REC"/>
    <property type="match status" value="1"/>
</dbReference>
<dbReference type="GO" id="GO:0000160">
    <property type="term" value="P:phosphorelay signal transduction system"/>
    <property type="evidence" value="ECO:0007669"/>
    <property type="project" value="InterPro"/>
</dbReference>
<dbReference type="InterPro" id="IPR001789">
    <property type="entry name" value="Sig_transdc_resp-reg_receiver"/>
</dbReference>
<dbReference type="SMART" id="SM00382">
    <property type="entry name" value="AAA"/>
    <property type="match status" value="1"/>
</dbReference>
<comment type="caution">
    <text evidence="9">The sequence shown here is derived from an EMBL/GenBank/DDBJ whole genome shotgun (WGS) entry which is preliminary data.</text>
</comment>
<dbReference type="STRING" id="1121895.GCA_000378485_00557"/>
<dbReference type="FunFam" id="3.40.50.300:FF:000006">
    <property type="entry name" value="DNA-binding transcriptional regulator NtrC"/>
    <property type="match status" value="1"/>
</dbReference>
<evidence type="ECO:0000256" key="2">
    <source>
        <dbReference type="ARBA" id="ARBA00022840"/>
    </source>
</evidence>
<dbReference type="PROSITE" id="PS00676">
    <property type="entry name" value="SIGMA54_INTERACT_2"/>
    <property type="match status" value="1"/>
</dbReference>
<dbReference type="InterPro" id="IPR025662">
    <property type="entry name" value="Sigma_54_int_dom_ATP-bd_1"/>
</dbReference>
<evidence type="ECO:0000256" key="1">
    <source>
        <dbReference type="ARBA" id="ARBA00022741"/>
    </source>
</evidence>
<evidence type="ECO:0000256" key="6">
    <source>
        <dbReference type="PROSITE-ProRule" id="PRU00169"/>
    </source>
</evidence>
<dbReference type="Pfam" id="PF00158">
    <property type="entry name" value="Sigma54_activat"/>
    <property type="match status" value="1"/>
</dbReference>
<feature type="domain" description="Sigma-54 factor interaction" evidence="7">
    <location>
        <begin position="146"/>
        <end position="375"/>
    </location>
</feature>
<dbReference type="GO" id="GO:0003677">
    <property type="term" value="F:DNA binding"/>
    <property type="evidence" value="ECO:0007669"/>
    <property type="project" value="UniProtKB-KW"/>
</dbReference>